<organism evidence="2 3">
    <name type="scientific">Candidatus Methylobacter favarea</name>
    <dbReference type="NCBI Taxonomy" id="2707345"/>
    <lineage>
        <taxon>Bacteria</taxon>
        <taxon>Pseudomonadati</taxon>
        <taxon>Pseudomonadota</taxon>
        <taxon>Gammaproteobacteria</taxon>
        <taxon>Methylococcales</taxon>
        <taxon>Methylococcaceae</taxon>
        <taxon>Methylobacter</taxon>
    </lineage>
</organism>
<protein>
    <submittedName>
        <fullName evidence="2">Uncharacterized protein</fullName>
    </submittedName>
</protein>
<proteinExistence type="predicted"/>
<reference evidence="2 3" key="1">
    <citation type="submission" date="2020-02" db="EMBL/GenBank/DDBJ databases">
        <authorList>
            <person name="Hogendoorn C."/>
        </authorList>
    </citation>
    <scope>NUCLEOTIDE SEQUENCE [LARGE SCALE GENOMIC DNA]</scope>
    <source>
        <strain evidence="2">METHB21</strain>
    </source>
</reference>
<evidence type="ECO:0000313" key="3">
    <source>
        <dbReference type="Proteomes" id="UP000494216"/>
    </source>
</evidence>
<evidence type="ECO:0000313" key="2">
    <source>
        <dbReference type="EMBL" id="CAA9892399.1"/>
    </source>
</evidence>
<name>A0A8S0Y6X3_9GAMM</name>
<feature type="region of interest" description="Disordered" evidence="1">
    <location>
        <begin position="1"/>
        <end position="38"/>
    </location>
</feature>
<comment type="caution">
    <text evidence="2">The sequence shown here is derived from an EMBL/GenBank/DDBJ whole genome shotgun (WGS) entry which is preliminary data.</text>
</comment>
<gene>
    <name evidence="2" type="ORF">METHB2_70006</name>
</gene>
<evidence type="ECO:0000256" key="1">
    <source>
        <dbReference type="SAM" id="MobiDB-lite"/>
    </source>
</evidence>
<sequence length="71" mass="8031">MHAKGALKEFMPGSRRGLDSVLPPGASNQNAEKEELENRQYRNDMHLVHSGFLETFTAANYQLIRQICLIS</sequence>
<dbReference type="AlphaFoldDB" id="A0A8S0Y6X3"/>
<dbReference type="Proteomes" id="UP000494216">
    <property type="component" value="Unassembled WGS sequence"/>
</dbReference>
<accession>A0A8S0Y6X3</accession>
<keyword evidence="3" id="KW-1185">Reference proteome</keyword>
<dbReference type="EMBL" id="CADCXN010000102">
    <property type="protein sequence ID" value="CAA9892399.1"/>
    <property type="molecule type" value="Genomic_DNA"/>
</dbReference>